<reference evidence="9" key="1">
    <citation type="submission" date="2019-01" db="EMBL/GenBank/DDBJ databases">
        <title>Draft genomes of a novel of Sporanaerobacter strains.</title>
        <authorList>
            <person name="Ma S."/>
        </authorList>
    </citation>
    <scope>NUCLEOTIDE SEQUENCE [LARGE SCALE GENOMIC DNA]</scope>
    <source>
        <strain evidence="9">NJN-17</strain>
    </source>
</reference>
<accession>A0A410QHK7</accession>
<evidence type="ECO:0000256" key="7">
    <source>
        <dbReference type="HAMAP-Rule" id="MF_02065"/>
    </source>
</evidence>
<evidence type="ECO:0000313" key="9">
    <source>
        <dbReference type="Proteomes" id="UP000287969"/>
    </source>
</evidence>
<dbReference type="HAMAP" id="MF_02065">
    <property type="entry name" value="MltG"/>
    <property type="match status" value="1"/>
</dbReference>
<dbReference type="GO" id="GO:0071555">
    <property type="term" value="P:cell wall organization"/>
    <property type="evidence" value="ECO:0007669"/>
    <property type="project" value="UniProtKB-KW"/>
</dbReference>
<dbReference type="Pfam" id="PF02618">
    <property type="entry name" value="YceG"/>
    <property type="match status" value="1"/>
</dbReference>
<evidence type="ECO:0000256" key="3">
    <source>
        <dbReference type="ARBA" id="ARBA00022989"/>
    </source>
</evidence>
<keyword evidence="6 7" id="KW-0961">Cell wall biogenesis/degradation</keyword>
<dbReference type="CDD" id="cd08010">
    <property type="entry name" value="MltG_like"/>
    <property type="match status" value="1"/>
</dbReference>
<keyword evidence="3 7" id="KW-1133">Transmembrane helix</keyword>
<dbReference type="GO" id="GO:0009252">
    <property type="term" value="P:peptidoglycan biosynthetic process"/>
    <property type="evidence" value="ECO:0007669"/>
    <property type="project" value="UniProtKB-UniRule"/>
</dbReference>
<dbReference type="EC" id="4.2.2.29" evidence="7"/>
<dbReference type="AlphaFoldDB" id="A0A410QHK7"/>
<name>A0A410QHK7_9FIRM</name>
<dbReference type="InterPro" id="IPR003770">
    <property type="entry name" value="MLTG-like"/>
</dbReference>
<dbReference type="Gene3D" id="3.30.1490.480">
    <property type="entry name" value="Endolytic murein transglycosylase"/>
    <property type="match status" value="2"/>
</dbReference>
<comment type="catalytic activity">
    <reaction evidence="7">
        <text>a peptidoglycan chain = a peptidoglycan chain with N-acetyl-1,6-anhydromuramyl-[peptide] at the reducing end + a peptidoglycan chain with N-acetylglucosamine at the non-reducing end.</text>
        <dbReference type="EC" id="4.2.2.29"/>
    </reaction>
</comment>
<evidence type="ECO:0000256" key="1">
    <source>
        <dbReference type="ARBA" id="ARBA00022475"/>
    </source>
</evidence>
<dbReference type="OrthoDB" id="9814591at2"/>
<keyword evidence="1 7" id="KW-1003">Cell membrane</keyword>
<dbReference type="PANTHER" id="PTHR30518:SF2">
    <property type="entry name" value="ENDOLYTIC MUREIN TRANSGLYCOSYLASE"/>
    <property type="match status" value="1"/>
</dbReference>
<dbReference type="Gene3D" id="3.30.160.60">
    <property type="entry name" value="Classic Zinc Finger"/>
    <property type="match status" value="1"/>
</dbReference>
<feature type="site" description="Important for catalytic activity" evidence="7">
    <location>
        <position position="219"/>
    </location>
</feature>
<sequence>MLIILPLVILVLLFGSLFYYKKSLEPMNLKNMTEVSIDIPRGSNVYGIAGILKENGLIKSKLVFECLTIKENKEGRLKAGSYTLNTGMNLREILEELSTGGKDDNIVTFTIPEGYELRQIADKLSEEGLADANKFLKLSADANNFRGKFSFLKEINQNQSLEGYLFPATYEIFVNSTEEQIIEKMLEKFEEVYENDIKDQLKGRNLNDLIILASIVEREGKLDSERPLIAGVFKNRLDKGMKLESCATIQYALGERKEVLSYDDLKIDSVYNTYIHKGLPPTPISSPGLKSIRAVLEPEKTDYLFFRTKDDGSGGHIFSRTYAEHLNSNPKK</sequence>
<comment type="function">
    <text evidence="7">Functions as a peptidoglycan terminase that cleaves nascent peptidoglycan strands endolytically to terminate their elongation.</text>
</comment>
<dbReference type="PANTHER" id="PTHR30518">
    <property type="entry name" value="ENDOLYTIC MUREIN TRANSGLYCOSYLASE"/>
    <property type="match status" value="1"/>
</dbReference>
<evidence type="ECO:0000256" key="5">
    <source>
        <dbReference type="ARBA" id="ARBA00023239"/>
    </source>
</evidence>
<evidence type="ECO:0000313" key="8">
    <source>
        <dbReference type="EMBL" id="QAT63442.1"/>
    </source>
</evidence>
<protein>
    <recommendedName>
        <fullName evidence="7">Endolytic murein transglycosylase</fullName>
        <ecNumber evidence="7">4.2.2.29</ecNumber>
    </recommendedName>
    <alternativeName>
        <fullName evidence="7">Peptidoglycan lytic transglycosylase</fullName>
    </alternativeName>
    <alternativeName>
        <fullName evidence="7">Peptidoglycan polymerization terminase</fullName>
    </alternativeName>
</protein>
<dbReference type="EMBL" id="CP035282">
    <property type="protein sequence ID" value="QAT63442.1"/>
    <property type="molecule type" value="Genomic_DNA"/>
</dbReference>
<keyword evidence="9" id="KW-1185">Reference proteome</keyword>
<dbReference type="GO" id="GO:0008932">
    <property type="term" value="F:lytic endotransglycosylase activity"/>
    <property type="evidence" value="ECO:0007669"/>
    <property type="project" value="UniProtKB-UniRule"/>
</dbReference>
<evidence type="ECO:0000256" key="2">
    <source>
        <dbReference type="ARBA" id="ARBA00022692"/>
    </source>
</evidence>
<keyword evidence="2 7" id="KW-0812">Transmembrane</keyword>
<proteinExistence type="inferred from homology"/>
<gene>
    <name evidence="7 8" type="primary">mltG</name>
    <name evidence="8" type="ORF">EQM13_10785</name>
</gene>
<dbReference type="GO" id="GO:0005886">
    <property type="term" value="C:plasma membrane"/>
    <property type="evidence" value="ECO:0007669"/>
    <property type="project" value="UniProtKB-UniRule"/>
</dbReference>
<keyword evidence="5 7" id="KW-0456">Lyase</keyword>
<dbReference type="KEGG" id="spoa:EQM13_10785"/>
<comment type="similarity">
    <text evidence="7">Belongs to the transglycosylase MltG family.</text>
</comment>
<evidence type="ECO:0000256" key="6">
    <source>
        <dbReference type="ARBA" id="ARBA00023316"/>
    </source>
</evidence>
<keyword evidence="4 7" id="KW-0472">Membrane</keyword>
<dbReference type="NCBIfam" id="TIGR00247">
    <property type="entry name" value="endolytic transglycosylase MltG"/>
    <property type="match status" value="1"/>
</dbReference>
<dbReference type="Proteomes" id="UP000287969">
    <property type="component" value="Chromosome"/>
</dbReference>
<evidence type="ECO:0000256" key="4">
    <source>
        <dbReference type="ARBA" id="ARBA00023136"/>
    </source>
</evidence>
<organism evidence="8 9">
    <name type="scientific">Acidilutibacter cellobiosedens</name>
    <dbReference type="NCBI Taxonomy" id="2507161"/>
    <lineage>
        <taxon>Bacteria</taxon>
        <taxon>Bacillati</taxon>
        <taxon>Bacillota</taxon>
        <taxon>Tissierellia</taxon>
        <taxon>Tissierellales</taxon>
        <taxon>Acidilutibacteraceae</taxon>
        <taxon>Acidilutibacter</taxon>
    </lineage>
</organism>